<feature type="compositionally biased region" description="Pro residues" evidence="1">
    <location>
        <begin position="46"/>
        <end position="68"/>
    </location>
</feature>
<keyword evidence="2" id="KW-1133">Transmembrane helix</keyword>
<organism evidence="3 4">
    <name type="scientific">Micromonospora chaiyaphumensis</name>
    <dbReference type="NCBI Taxonomy" id="307119"/>
    <lineage>
        <taxon>Bacteria</taxon>
        <taxon>Bacillati</taxon>
        <taxon>Actinomycetota</taxon>
        <taxon>Actinomycetes</taxon>
        <taxon>Micromonosporales</taxon>
        <taxon>Micromonosporaceae</taxon>
        <taxon>Micromonospora</taxon>
    </lineage>
</organism>
<dbReference type="EMBL" id="FMCS01000004">
    <property type="protein sequence ID" value="SCE98220.1"/>
    <property type="molecule type" value="Genomic_DNA"/>
</dbReference>
<feature type="transmembrane region" description="Helical" evidence="2">
    <location>
        <begin position="77"/>
        <end position="102"/>
    </location>
</feature>
<feature type="region of interest" description="Disordered" evidence="1">
    <location>
        <begin position="108"/>
        <end position="147"/>
    </location>
</feature>
<accession>A0A1C4WPU0</accession>
<keyword evidence="2" id="KW-0472">Membrane</keyword>
<gene>
    <name evidence="3" type="ORF">GA0070214_104214</name>
</gene>
<sequence>MTGTGADSGAGPVPGAGPADPSAPHPPGQPSSSYGTPPYAPQAGDQPPPYAGEQPPPFLPQPPVAWGPPPGPRNRTLVVAAVIVGVVLLVGCLGLTGGVLLLRSATTTASGPGREAPPAPISERSPAATAAPGASEEPVQEGPQASEYPAEEISDLNRVCDDGVFYPQSPKRAGTAPHPVVLLIGDGSGLRYQNGTYYFSQGLSKKVEQTWAPEAPAKVQMVACLDRVSSGATIRRCKYDDPKPLTLTLLKASWRLRVYEVATGRKLLDKPMTGDDRACPYVVLAGPDKKIYAEVSDRAAVAALRKLVNGSA</sequence>
<evidence type="ECO:0000313" key="3">
    <source>
        <dbReference type="EMBL" id="SCE98220.1"/>
    </source>
</evidence>
<dbReference type="Proteomes" id="UP000199629">
    <property type="component" value="Unassembled WGS sequence"/>
</dbReference>
<keyword evidence="4" id="KW-1185">Reference proteome</keyword>
<feature type="compositionally biased region" description="Gly residues" evidence="1">
    <location>
        <begin position="1"/>
        <end position="14"/>
    </location>
</feature>
<dbReference type="AlphaFoldDB" id="A0A1C4WPU0"/>
<evidence type="ECO:0000256" key="2">
    <source>
        <dbReference type="SAM" id="Phobius"/>
    </source>
</evidence>
<keyword evidence="2" id="KW-0812">Transmembrane</keyword>
<protein>
    <submittedName>
        <fullName evidence="3">Uncharacterized protein</fullName>
    </submittedName>
</protein>
<name>A0A1C4WPU0_9ACTN</name>
<dbReference type="RefSeq" id="WP_139141853.1">
    <property type="nucleotide sequence ID" value="NZ_FMCS01000004.1"/>
</dbReference>
<evidence type="ECO:0000256" key="1">
    <source>
        <dbReference type="SAM" id="MobiDB-lite"/>
    </source>
</evidence>
<reference evidence="4" key="1">
    <citation type="submission" date="2016-06" db="EMBL/GenBank/DDBJ databases">
        <authorList>
            <person name="Varghese N."/>
            <person name="Submissions Spin"/>
        </authorList>
    </citation>
    <scope>NUCLEOTIDE SEQUENCE [LARGE SCALE GENOMIC DNA]</scope>
    <source>
        <strain evidence="4">DSM 45246</strain>
    </source>
</reference>
<evidence type="ECO:0000313" key="4">
    <source>
        <dbReference type="Proteomes" id="UP000199629"/>
    </source>
</evidence>
<feature type="region of interest" description="Disordered" evidence="1">
    <location>
        <begin position="1"/>
        <end position="68"/>
    </location>
</feature>
<proteinExistence type="predicted"/>